<protein>
    <recommendedName>
        <fullName evidence="3">SseB family protein</fullName>
    </recommendedName>
</protein>
<sequence>MNGAPFNQPATLATLLVTAARDDNDLLTAKVNDQTVIPLFTSHAALSASPLVAGWAKVEGDSAIRFFIRAAQRDMGVTIDDGYVSVPFSVEEVRLIADAYMALRD</sequence>
<accession>A0A417Z3C8</accession>
<proteinExistence type="predicted"/>
<evidence type="ECO:0000313" key="2">
    <source>
        <dbReference type="Proteomes" id="UP000285376"/>
    </source>
</evidence>
<dbReference type="EMBL" id="QWLM01000011">
    <property type="protein sequence ID" value="RHW45174.1"/>
    <property type="molecule type" value="Genomic_DNA"/>
</dbReference>
<dbReference type="RefSeq" id="WP_118913742.1">
    <property type="nucleotide sequence ID" value="NZ_CBCRVH010000011.1"/>
</dbReference>
<organism evidence="1 2">
    <name type="scientific">Dermacoccus abyssi</name>
    <dbReference type="NCBI Taxonomy" id="322596"/>
    <lineage>
        <taxon>Bacteria</taxon>
        <taxon>Bacillati</taxon>
        <taxon>Actinomycetota</taxon>
        <taxon>Actinomycetes</taxon>
        <taxon>Micrococcales</taxon>
        <taxon>Dermacoccaceae</taxon>
        <taxon>Dermacoccus</taxon>
    </lineage>
</organism>
<dbReference type="Proteomes" id="UP000285376">
    <property type="component" value="Unassembled WGS sequence"/>
</dbReference>
<evidence type="ECO:0008006" key="3">
    <source>
        <dbReference type="Google" id="ProtNLM"/>
    </source>
</evidence>
<dbReference type="AlphaFoldDB" id="A0A417Z3C8"/>
<reference evidence="1 2" key="1">
    <citation type="submission" date="2018-08" db="EMBL/GenBank/DDBJ databases">
        <title>Whole genome sequence analysis of Dermacoccus abyssi bacteria isolated from Deep Mariana trench Micromonospora spp reveals genes involved in the environmental adaptation and production of secondary metabolites.</title>
        <authorList>
            <person name="Abdel-Mageed W.M."/>
            <person name="Lehri B."/>
            <person name="Nouioui I."/>
            <person name="Goodfellow I."/>
            <person name="Jaspars M."/>
            <person name="Karlyshev A."/>
        </authorList>
    </citation>
    <scope>NUCLEOTIDE SEQUENCE [LARGE SCALE GENOMIC DNA]</scope>
    <source>
        <strain evidence="1 2">MT1.1</strain>
    </source>
</reference>
<comment type="caution">
    <text evidence="1">The sequence shown here is derived from an EMBL/GenBank/DDBJ whole genome shotgun (WGS) entry which is preliminary data.</text>
</comment>
<gene>
    <name evidence="1" type="ORF">D1832_09995</name>
</gene>
<name>A0A417Z3C8_9MICO</name>
<evidence type="ECO:0000313" key="1">
    <source>
        <dbReference type="EMBL" id="RHW45174.1"/>
    </source>
</evidence>